<evidence type="ECO:0000256" key="1">
    <source>
        <dbReference type="SAM" id="Coils"/>
    </source>
</evidence>
<dbReference type="RefSeq" id="XP_028531740.1">
    <property type="nucleotide sequence ID" value="XM_028680222.1"/>
</dbReference>
<reference evidence="2 3" key="1">
    <citation type="submission" date="2015-04" db="EMBL/GenBank/DDBJ databases">
        <authorList>
            <consortium name="Pathogen Informatics"/>
        </authorList>
    </citation>
    <scope>NUCLEOTIDE SEQUENCE [LARGE SCALE GENOMIC DNA]</scope>
    <source>
        <strain evidence="2 3">SGS1</strain>
    </source>
</reference>
<dbReference type="OMA" id="KNDNLME"/>
<dbReference type="GO" id="GO:0003723">
    <property type="term" value="F:RNA binding"/>
    <property type="evidence" value="ECO:0007669"/>
    <property type="project" value="InterPro"/>
</dbReference>
<feature type="coiled-coil region" evidence="1">
    <location>
        <begin position="334"/>
        <end position="361"/>
    </location>
</feature>
<dbReference type="GO" id="GO:0001522">
    <property type="term" value="P:pseudouridine synthesis"/>
    <property type="evidence" value="ECO:0007669"/>
    <property type="project" value="InterPro"/>
</dbReference>
<dbReference type="KEGG" id="prel:PRELSG_0408100"/>
<keyword evidence="3" id="KW-1185">Reference proteome</keyword>
<dbReference type="GeneID" id="39734831"/>
<dbReference type="Gene3D" id="3.30.2350.10">
    <property type="entry name" value="Pseudouridine synthase"/>
    <property type="match status" value="1"/>
</dbReference>
<dbReference type="GO" id="GO:0009982">
    <property type="term" value="F:pseudouridine synthase activity"/>
    <property type="evidence" value="ECO:0007669"/>
    <property type="project" value="InterPro"/>
</dbReference>
<name>A0A1J1H1K3_PLARL</name>
<dbReference type="OrthoDB" id="428658at2759"/>
<accession>A0A1J1H1K3</accession>
<dbReference type="SUPFAM" id="SSF55120">
    <property type="entry name" value="Pseudouridine synthase"/>
    <property type="match status" value="1"/>
</dbReference>
<dbReference type="EMBL" id="LN835299">
    <property type="protein sequence ID" value="CRG98731.1"/>
    <property type="molecule type" value="Genomic_DNA"/>
</dbReference>
<proteinExistence type="predicted"/>
<organism evidence="2 3">
    <name type="scientific">Plasmodium relictum</name>
    <dbReference type="NCBI Taxonomy" id="85471"/>
    <lineage>
        <taxon>Eukaryota</taxon>
        <taxon>Sar</taxon>
        <taxon>Alveolata</taxon>
        <taxon>Apicomplexa</taxon>
        <taxon>Aconoidasida</taxon>
        <taxon>Haemosporida</taxon>
        <taxon>Plasmodiidae</taxon>
        <taxon>Plasmodium</taxon>
        <taxon>Plasmodium (Haemamoeba)</taxon>
    </lineage>
</organism>
<protein>
    <recommendedName>
        <fullName evidence="4">Pseudouridine synthase</fullName>
    </recommendedName>
</protein>
<dbReference type="InterPro" id="IPR020103">
    <property type="entry name" value="PsdUridine_synth_cat_dom_sf"/>
</dbReference>
<evidence type="ECO:0000313" key="2">
    <source>
        <dbReference type="EMBL" id="CRG98731.1"/>
    </source>
</evidence>
<evidence type="ECO:0008006" key="4">
    <source>
        <dbReference type="Google" id="ProtNLM"/>
    </source>
</evidence>
<gene>
    <name evidence="2" type="ORF">PRELSG_0408100</name>
</gene>
<sequence length="387" mass="45558">MLKNIFRLNSLKRRISSTKCSFNINKLIIYNDDDYLVINKNDGISTFGKAKNKESIIKNLHLLNVENIENANIVYKLHNAISGCILICKNKFLKTHYYENIFITLVYGKVEKKNNGEIKLYLKYLPNSNIMIPSNNYEYINDLKVLKYDIISNNISYNKHNFTLLKIFINANNCKYIKPLLFYSLYTCVVGDNEYINVHKKLKKEFFFFQDIKNIKNSKKFLLNKLNDQNRNSENQELKLHLYCFNVTFQSNCNKIISVNCSLPLHIKETLSLLGASNLIKKLDKEKKSQKDIFTNKLDDEKINNKIFKDEVFLQNSNEFDKENTNFYDSLEDDDDLQKENDELLNEIYKEKDQKKKEKQKIKRGVLAKDVNKLTNSDAPIFFTDVE</sequence>
<dbReference type="VEuPathDB" id="PlasmoDB:PRELSG_0408100"/>
<dbReference type="Proteomes" id="UP000220158">
    <property type="component" value="Chromosome 4"/>
</dbReference>
<evidence type="ECO:0000313" key="3">
    <source>
        <dbReference type="Proteomes" id="UP000220158"/>
    </source>
</evidence>
<keyword evidence="1" id="KW-0175">Coiled coil</keyword>
<dbReference type="AlphaFoldDB" id="A0A1J1H1K3"/>
<feature type="coiled-coil region" evidence="1">
    <location>
        <begin position="212"/>
        <end position="239"/>
    </location>
</feature>